<protein>
    <submittedName>
        <fullName evidence="1">Uncharacterized protein</fullName>
    </submittedName>
</protein>
<name>A0A5C3LQ93_9AGAR</name>
<proteinExistence type="predicted"/>
<keyword evidence="2" id="KW-1185">Reference proteome</keyword>
<dbReference type="AlphaFoldDB" id="A0A5C3LQ93"/>
<gene>
    <name evidence="1" type="ORF">BDQ12DRAFT_612028</name>
</gene>
<reference evidence="1 2" key="1">
    <citation type="journal article" date="2019" name="Nat. Ecol. Evol.">
        <title>Megaphylogeny resolves global patterns of mushroom evolution.</title>
        <authorList>
            <person name="Varga T."/>
            <person name="Krizsan K."/>
            <person name="Foldi C."/>
            <person name="Dima B."/>
            <person name="Sanchez-Garcia M."/>
            <person name="Sanchez-Ramirez S."/>
            <person name="Szollosi G.J."/>
            <person name="Szarkandi J.G."/>
            <person name="Papp V."/>
            <person name="Albert L."/>
            <person name="Andreopoulos W."/>
            <person name="Angelini C."/>
            <person name="Antonin V."/>
            <person name="Barry K.W."/>
            <person name="Bougher N.L."/>
            <person name="Buchanan P."/>
            <person name="Buyck B."/>
            <person name="Bense V."/>
            <person name="Catcheside P."/>
            <person name="Chovatia M."/>
            <person name="Cooper J."/>
            <person name="Damon W."/>
            <person name="Desjardin D."/>
            <person name="Finy P."/>
            <person name="Geml J."/>
            <person name="Haridas S."/>
            <person name="Hughes K."/>
            <person name="Justo A."/>
            <person name="Karasinski D."/>
            <person name="Kautmanova I."/>
            <person name="Kiss B."/>
            <person name="Kocsube S."/>
            <person name="Kotiranta H."/>
            <person name="LaButti K.M."/>
            <person name="Lechner B.E."/>
            <person name="Liimatainen K."/>
            <person name="Lipzen A."/>
            <person name="Lukacs Z."/>
            <person name="Mihaltcheva S."/>
            <person name="Morgado L.N."/>
            <person name="Niskanen T."/>
            <person name="Noordeloos M.E."/>
            <person name="Ohm R.A."/>
            <person name="Ortiz-Santana B."/>
            <person name="Ovrebo C."/>
            <person name="Racz N."/>
            <person name="Riley R."/>
            <person name="Savchenko A."/>
            <person name="Shiryaev A."/>
            <person name="Soop K."/>
            <person name="Spirin V."/>
            <person name="Szebenyi C."/>
            <person name="Tomsovsky M."/>
            <person name="Tulloss R.E."/>
            <person name="Uehling J."/>
            <person name="Grigoriev I.V."/>
            <person name="Vagvolgyi C."/>
            <person name="Papp T."/>
            <person name="Martin F.M."/>
            <person name="Miettinen O."/>
            <person name="Hibbett D.S."/>
            <person name="Nagy L.G."/>
        </authorList>
    </citation>
    <scope>NUCLEOTIDE SEQUENCE [LARGE SCALE GENOMIC DNA]</scope>
    <source>
        <strain evidence="1 2">CBS 166.37</strain>
    </source>
</reference>
<dbReference type="EMBL" id="ML213623">
    <property type="protein sequence ID" value="TFK35264.1"/>
    <property type="molecule type" value="Genomic_DNA"/>
</dbReference>
<organism evidence="1 2">
    <name type="scientific">Crucibulum laeve</name>
    <dbReference type="NCBI Taxonomy" id="68775"/>
    <lineage>
        <taxon>Eukaryota</taxon>
        <taxon>Fungi</taxon>
        <taxon>Dikarya</taxon>
        <taxon>Basidiomycota</taxon>
        <taxon>Agaricomycotina</taxon>
        <taxon>Agaricomycetes</taxon>
        <taxon>Agaricomycetidae</taxon>
        <taxon>Agaricales</taxon>
        <taxon>Agaricineae</taxon>
        <taxon>Nidulariaceae</taxon>
        <taxon>Crucibulum</taxon>
    </lineage>
</organism>
<sequence>MQKEWKSPIYAFFHPTPVVGYVNNCCMHEFRCAATHWKGQSQIVCCYLDTADKTSTSNMVKHAIVCWGQETVSSAREAGMQQDLFLLSSRYLGRQWVKTAIFERSGKGKVSYSHRQHTGHKTSLMKTGRPDRCLGQQHCESAAGVSDTDIIHTILTHHACLQDYSSSISFGTDPWISPNHKAYIAITAHFEQDGLPISLLLNIVEVAHLHSGLNLAAAFAKVLDDFSISDEVIQFSLW</sequence>
<evidence type="ECO:0000313" key="1">
    <source>
        <dbReference type="EMBL" id="TFK35264.1"/>
    </source>
</evidence>
<dbReference type="OrthoDB" id="2677917at2759"/>
<evidence type="ECO:0000313" key="2">
    <source>
        <dbReference type="Proteomes" id="UP000308652"/>
    </source>
</evidence>
<accession>A0A5C3LQ93</accession>
<dbReference type="Proteomes" id="UP000308652">
    <property type="component" value="Unassembled WGS sequence"/>
</dbReference>